<comment type="caution">
    <text evidence="8">The sequence shown here is derived from an EMBL/GenBank/DDBJ whole genome shotgun (WGS) entry which is preliminary data.</text>
</comment>
<evidence type="ECO:0000256" key="3">
    <source>
        <dbReference type="ARBA" id="ARBA00022679"/>
    </source>
</evidence>
<accession>A0AAD7U6S1</accession>
<dbReference type="SUPFAM" id="SSF52518">
    <property type="entry name" value="Thiamin diphosphate-binding fold (THDP-binding)"/>
    <property type="match status" value="1"/>
</dbReference>
<dbReference type="GO" id="GO:0008661">
    <property type="term" value="F:1-deoxy-D-xylulose-5-phosphate synthase activity"/>
    <property type="evidence" value="ECO:0007669"/>
    <property type="project" value="InterPro"/>
</dbReference>
<keyword evidence="4" id="KW-0460">Magnesium</keyword>
<dbReference type="SUPFAM" id="SSF52922">
    <property type="entry name" value="TK C-terminal domain-like"/>
    <property type="match status" value="1"/>
</dbReference>
<keyword evidence="9" id="KW-1185">Reference proteome</keyword>
<keyword evidence="6" id="KW-0812">Transmembrane</keyword>
<dbReference type="GO" id="GO:0016114">
    <property type="term" value="P:terpenoid biosynthetic process"/>
    <property type="evidence" value="ECO:0007669"/>
    <property type="project" value="InterPro"/>
</dbReference>
<gene>
    <name evidence="8" type="ORF">CTAYLR_008559</name>
</gene>
<dbReference type="Pfam" id="PF02780">
    <property type="entry name" value="Transketolase_C"/>
    <property type="match status" value="1"/>
</dbReference>
<dbReference type="AlphaFoldDB" id="A0AAD7U6S1"/>
<dbReference type="PANTHER" id="PTHR43322:SF5">
    <property type="entry name" value="1-DEOXY-D-XYLULOSE-5-PHOSPHATE SYNTHASE, CHLOROPLASTIC"/>
    <property type="match status" value="1"/>
</dbReference>
<dbReference type="Proteomes" id="UP001230188">
    <property type="component" value="Unassembled WGS sequence"/>
</dbReference>
<keyword evidence="3" id="KW-0808">Transferase</keyword>
<protein>
    <recommendedName>
        <fullName evidence="7">Transketolase C-terminal domain-containing protein</fullName>
    </recommendedName>
</protein>
<evidence type="ECO:0000256" key="5">
    <source>
        <dbReference type="ARBA" id="ARBA00023052"/>
    </source>
</evidence>
<evidence type="ECO:0000256" key="4">
    <source>
        <dbReference type="ARBA" id="ARBA00022842"/>
    </source>
</evidence>
<dbReference type="InterPro" id="IPR009014">
    <property type="entry name" value="Transketo_C/PFOR_II"/>
</dbReference>
<dbReference type="InterPro" id="IPR005477">
    <property type="entry name" value="Dxylulose-5-P_synthase"/>
</dbReference>
<evidence type="ECO:0000313" key="9">
    <source>
        <dbReference type="Proteomes" id="UP001230188"/>
    </source>
</evidence>
<dbReference type="EMBL" id="JAQMWT010000584">
    <property type="protein sequence ID" value="KAJ8599163.1"/>
    <property type="molecule type" value="Genomic_DNA"/>
</dbReference>
<evidence type="ECO:0000256" key="6">
    <source>
        <dbReference type="SAM" id="Phobius"/>
    </source>
</evidence>
<name>A0AAD7U6S1_9STRA</name>
<feature type="domain" description="Transketolase C-terminal" evidence="7">
    <location>
        <begin position="222"/>
        <end position="340"/>
    </location>
</feature>
<proteinExistence type="predicted"/>
<comment type="subunit">
    <text evidence="2">Homodimer.</text>
</comment>
<dbReference type="Pfam" id="PF13292">
    <property type="entry name" value="DXP_synthase_N"/>
    <property type="match status" value="1"/>
</dbReference>
<evidence type="ECO:0000259" key="7">
    <source>
        <dbReference type="Pfam" id="PF02780"/>
    </source>
</evidence>
<comment type="cofactor">
    <cofactor evidence="1">
        <name>Mg(2+)</name>
        <dbReference type="ChEBI" id="CHEBI:18420"/>
    </cofactor>
</comment>
<evidence type="ECO:0000256" key="1">
    <source>
        <dbReference type="ARBA" id="ARBA00001946"/>
    </source>
</evidence>
<reference evidence="8" key="1">
    <citation type="submission" date="2023-01" db="EMBL/GenBank/DDBJ databases">
        <title>Metagenome sequencing of chrysophaentin producing Chrysophaeum taylorii.</title>
        <authorList>
            <person name="Davison J."/>
            <person name="Bewley C."/>
        </authorList>
    </citation>
    <scope>NUCLEOTIDE SEQUENCE</scope>
    <source>
        <strain evidence="8">NIES-1699</strain>
    </source>
</reference>
<keyword evidence="6" id="KW-1133">Transmembrane helix</keyword>
<dbReference type="Gene3D" id="3.40.50.970">
    <property type="match status" value="1"/>
</dbReference>
<evidence type="ECO:0000256" key="2">
    <source>
        <dbReference type="ARBA" id="ARBA00011738"/>
    </source>
</evidence>
<dbReference type="Gene3D" id="3.40.50.920">
    <property type="match status" value="1"/>
</dbReference>
<dbReference type="InterPro" id="IPR029061">
    <property type="entry name" value="THDP-binding"/>
</dbReference>
<keyword evidence="6" id="KW-0472">Membrane</keyword>
<evidence type="ECO:0000313" key="8">
    <source>
        <dbReference type="EMBL" id="KAJ8599163.1"/>
    </source>
</evidence>
<sequence length="356" mass="38573">MVAGRVVGVVVIALGAWALVVPSGSEGRQQRRRRRPVVRSTSEFPMGGTTGYYTGPASTPLLDAVKIPADMKQLSSGELKQLAHELRWEVIRSVSKTGGHLGSSLGVIELTVALHYVFEAPEDRIIWDVSHQCYPHKILTGRRSRMDTLRQQGGLSGFQKRAESEYDCFGAGHSSTSISAALGMAIGKDQKRKSRNHCIAIIGDVLPIGKGRVVKRHRAGGARKVALLALGTRLAAALEAAKDLEDRHADLSVTVADARFMKPLDLDLVRALAAENDVLVTIEENSVLGFGDYVLHFLALEGFLDSGDLKVRPMVLPDTFIEAATQFQQYDQAGLNAKHVVGTVNKLIDRAKVPAI</sequence>
<keyword evidence="5" id="KW-0786">Thiamine pyrophosphate</keyword>
<dbReference type="InterPro" id="IPR033248">
    <property type="entry name" value="Transketolase_C"/>
</dbReference>
<organism evidence="8 9">
    <name type="scientific">Chrysophaeum taylorii</name>
    <dbReference type="NCBI Taxonomy" id="2483200"/>
    <lineage>
        <taxon>Eukaryota</taxon>
        <taxon>Sar</taxon>
        <taxon>Stramenopiles</taxon>
        <taxon>Ochrophyta</taxon>
        <taxon>Pelagophyceae</taxon>
        <taxon>Pelagomonadales</taxon>
        <taxon>Pelagomonadaceae</taxon>
        <taxon>Chrysophaeum</taxon>
    </lineage>
</organism>
<feature type="transmembrane region" description="Helical" evidence="6">
    <location>
        <begin position="6"/>
        <end position="25"/>
    </location>
</feature>
<dbReference type="PANTHER" id="PTHR43322">
    <property type="entry name" value="1-D-DEOXYXYLULOSE 5-PHOSPHATE SYNTHASE-RELATED"/>
    <property type="match status" value="1"/>
</dbReference>